<keyword evidence="8" id="KW-1185">Reference proteome</keyword>
<evidence type="ECO:0000313" key="8">
    <source>
        <dbReference type="Proteomes" id="UP001177080"/>
    </source>
</evidence>
<dbReference type="RefSeq" id="WP_244761941.1">
    <property type="nucleotide sequence ID" value="NZ_JALJCJ010000004.1"/>
</dbReference>
<evidence type="ECO:0000259" key="6">
    <source>
        <dbReference type="Pfam" id="PF11806"/>
    </source>
</evidence>
<reference evidence="7" key="1">
    <citation type="submission" date="2022-04" db="EMBL/GenBank/DDBJ databases">
        <title>Shinella lacus sp. nov., a novel member of the genus Shinella from water.</title>
        <authorList>
            <person name="Deng Y."/>
        </authorList>
    </citation>
    <scope>NUCLEOTIDE SEQUENCE</scope>
    <source>
        <strain evidence="7">JCM 31239</strain>
    </source>
</reference>
<proteinExistence type="inferred from homology"/>
<protein>
    <submittedName>
        <fullName evidence="7">Alpha/beta hydrolase-fold protein</fullName>
    </submittedName>
</protein>
<dbReference type="InterPro" id="IPR014756">
    <property type="entry name" value="Ig_E-set"/>
</dbReference>
<keyword evidence="2" id="KW-0963">Cytoplasm</keyword>
<dbReference type="InterPro" id="IPR013783">
    <property type="entry name" value="Ig-like_fold"/>
</dbReference>
<keyword evidence="3 7" id="KW-0378">Hydrolase</keyword>
<evidence type="ECO:0000256" key="5">
    <source>
        <dbReference type="SAM" id="SignalP"/>
    </source>
</evidence>
<evidence type="ECO:0000256" key="1">
    <source>
        <dbReference type="ARBA" id="ARBA00004496"/>
    </source>
</evidence>
<dbReference type="EMBL" id="WHSC02000002">
    <property type="protein sequence ID" value="MDO6120608.1"/>
    <property type="molecule type" value="Genomic_DNA"/>
</dbReference>
<dbReference type="Gene3D" id="2.60.40.10">
    <property type="entry name" value="Immunoglobulins"/>
    <property type="match status" value="1"/>
</dbReference>
<dbReference type="Pfam" id="PF11806">
    <property type="entry name" value="Enterochelin_N"/>
    <property type="match status" value="1"/>
</dbReference>
<dbReference type="Gene3D" id="3.40.50.1820">
    <property type="entry name" value="alpha/beta hydrolase"/>
    <property type="match status" value="1"/>
</dbReference>
<dbReference type="PANTHER" id="PTHR48098">
    <property type="entry name" value="ENTEROCHELIN ESTERASE-RELATED"/>
    <property type="match status" value="1"/>
</dbReference>
<dbReference type="Proteomes" id="UP001177080">
    <property type="component" value="Unassembled WGS sequence"/>
</dbReference>
<feature type="chain" id="PRO_5046509549" evidence="5">
    <location>
        <begin position="24"/>
        <end position="537"/>
    </location>
</feature>
<dbReference type="SUPFAM" id="SSF53474">
    <property type="entry name" value="alpha/beta-Hydrolases"/>
    <property type="match status" value="1"/>
</dbReference>
<feature type="domain" description="Enterochelin esterase N-terminal" evidence="6">
    <location>
        <begin position="181"/>
        <end position="286"/>
    </location>
</feature>
<keyword evidence="5" id="KW-0732">Signal</keyword>
<feature type="signal peptide" evidence="5">
    <location>
        <begin position="1"/>
        <end position="23"/>
    </location>
</feature>
<evidence type="ECO:0000313" key="7">
    <source>
        <dbReference type="EMBL" id="MDO6120608.1"/>
    </source>
</evidence>
<comment type="subcellular location">
    <subcellularLocation>
        <location evidence="1">Cytoplasm</location>
    </subcellularLocation>
</comment>
<dbReference type="InterPro" id="IPR050583">
    <property type="entry name" value="Mycobacterial_A85_antigen"/>
</dbReference>
<dbReference type="InterPro" id="IPR000801">
    <property type="entry name" value="Esterase-like"/>
</dbReference>
<sequence>MVVRLTIGLGFVAMVLSMTPAPAAETPQVLPLAVDAVVKSKAETVGMAQIVDPAAPDGAYVKGQLRVATGRFDLDLVDASGRHLRRLVEGARGAAEFQFVAETSGNRLIVTGREPGAYTLTLDRLVTRADQLPAAPTYLSPTIAGLAETVAAGRATDGFWSMVAARGTPLVEDGEEGRKIVTFLGRGAQRNIRLFGAPSGDHEELQRLGGSDVWFKSFEVPGGTRLSYQLAFDVPDVPGTARDRRVAILATAKADPLNRHPWPATASDAYNQDSVLELEGAPPQPWVAEKGAPAGTLKTLSIESKALGNRRDITIYRPAGFDPARRDTILLFVFDADQYLERVPVPRMLDNMIAAGAVPPVVAVFVANPDRAARTRELPANPAFADFMATELHPLVVKETGITVPAGRTVLAGSSYGGLASATVAMRHPEVFGNVLSMSGSFWWSPPGTPEDQREYVAGLIAAGGVLPLRFFLAAGLFETGAHGTAGILDTSRHLRDVLQAKGIPVTYRDYAGGHDYLVWQGVLPDGLIVLFGGNRP</sequence>
<comment type="caution">
    <text evidence="7">The sequence shown here is derived from an EMBL/GenBank/DDBJ whole genome shotgun (WGS) entry which is preliminary data.</text>
</comment>
<comment type="similarity">
    <text evidence="4">Belongs to the Fes family.</text>
</comment>
<evidence type="ECO:0000256" key="4">
    <source>
        <dbReference type="ARBA" id="ARBA00024201"/>
    </source>
</evidence>
<organism evidence="7 8">
    <name type="scientific">Shinella curvata</name>
    <dbReference type="NCBI Taxonomy" id="1817964"/>
    <lineage>
        <taxon>Bacteria</taxon>
        <taxon>Pseudomonadati</taxon>
        <taxon>Pseudomonadota</taxon>
        <taxon>Alphaproteobacteria</taxon>
        <taxon>Hyphomicrobiales</taxon>
        <taxon>Rhizobiaceae</taxon>
        <taxon>Shinella</taxon>
    </lineage>
</organism>
<evidence type="ECO:0000256" key="2">
    <source>
        <dbReference type="ARBA" id="ARBA00022490"/>
    </source>
</evidence>
<dbReference type="SUPFAM" id="SSF81296">
    <property type="entry name" value="E set domains"/>
    <property type="match status" value="1"/>
</dbReference>
<dbReference type="InterPro" id="IPR029058">
    <property type="entry name" value="AB_hydrolase_fold"/>
</dbReference>
<dbReference type="Pfam" id="PF00756">
    <property type="entry name" value="Esterase"/>
    <property type="match status" value="1"/>
</dbReference>
<dbReference type="GO" id="GO:0016787">
    <property type="term" value="F:hydrolase activity"/>
    <property type="evidence" value="ECO:0007669"/>
    <property type="project" value="UniProtKB-KW"/>
</dbReference>
<name>A0ABT8XAG5_9HYPH</name>
<evidence type="ECO:0000256" key="3">
    <source>
        <dbReference type="ARBA" id="ARBA00022801"/>
    </source>
</evidence>
<accession>A0ABT8XAG5</accession>
<gene>
    <name evidence="7" type="ORF">GB928_005365</name>
</gene>
<dbReference type="PANTHER" id="PTHR48098:SF3">
    <property type="entry name" value="IRON(III) ENTEROBACTIN ESTERASE"/>
    <property type="match status" value="1"/>
</dbReference>
<dbReference type="InterPro" id="IPR021764">
    <property type="entry name" value="Enterochelin_esterase_N"/>
</dbReference>